<evidence type="ECO:0000313" key="1">
    <source>
        <dbReference type="EMBL" id="UNO49247.1"/>
    </source>
</evidence>
<dbReference type="RefSeq" id="WP_146823505.1">
    <property type="nucleotide sequence ID" value="NZ_AURB01000001.1"/>
</dbReference>
<evidence type="ECO:0000313" key="2">
    <source>
        <dbReference type="Proteomes" id="UP000829401"/>
    </source>
</evidence>
<reference evidence="2" key="1">
    <citation type="journal article" date="2022" name="G3 (Bethesda)">
        <title>Unveiling the complete genome sequence of Alicyclobacillus acidoterrestris DSM 3922T, a taint-producing strain.</title>
        <authorList>
            <person name="Leonardo I.C."/>
            <person name="Barreto Crespo M.T."/>
            <person name="Gaspar F.B."/>
        </authorList>
    </citation>
    <scope>NUCLEOTIDE SEQUENCE [LARGE SCALE GENOMIC DNA]</scope>
    <source>
        <strain evidence="2">DSM 3922</strain>
    </source>
</reference>
<proteinExistence type="predicted"/>
<dbReference type="Pfam" id="PF26301">
    <property type="entry name" value="spore_CmpA"/>
    <property type="match status" value="1"/>
</dbReference>
<protein>
    <submittedName>
        <fullName evidence="1">Cortex morphogenetic protein CmpA</fullName>
    </submittedName>
</protein>
<dbReference type="Proteomes" id="UP000829401">
    <property type="component" value="Chromosome"/>
</dbReference>
<organism evidence="1 2">
    <name type="scientific">Alicyclobacillus acidoterrestris (strain ATCC 49025 / DSM 3922 / CIP 106132 / NCIMB 13137 / GD3B)</name>
    <dbReference type="NCBI Taxonomy" id="1356854"/>
    <lineage>
        <taxon>Bacteria</taxon>
        <taxon>Bacillati</taxon>
        <taxon>Bacillota</taxon>
        <taxon>Bacilli</taxon>
        <taxon>Bacillales</taxon>
        <taxon>Alicyclobacillaceae</taxon>
        <taxon>Alicyclobacillus</taxon>
    </lineage>
</organism>
<dbReference type="NCBIfam" id="NF033225">
    <property type="entry name" value="spore_CmpA"/>
    <property type="match status" value="1"/>
</dbReference>
<name>A0A9E6ZGW8_ALIAG</name>
<sequence>MPEWLRSQLRRAFQNRDRKSIQMLNQAFFRYRNRQT</sequence>
<dbReference type="KEGG" id="aaco:K1I37_01420"/>
<accession>A0A9E6ZGW8</accession>
<dbReference type="EMBL" id="CP080467">
    <property type="protein sequence ID" value="UNO49247.1"/>
    <property type="molecule type" value="Genomic_DNA"/>
</dbReference>
<dbReference type="InterPro" id="IPR047764">
    <property type="entry name" value="CmpA"/>
</dbReference>
<dbReference type="OrthoDB" id="2691694at2"/>
<keyword evidence="2" id="KW-1185">Reference proteome</keyword>
<dbReference type="AlphaFoldDB" id="A0A9E6ZGW8"/>
<gene>
    <name evidence="1" type="primary">cmpA</name>
    <name evidence="1" type="ORF">K1I37_01420</name>
</gene>